<evidence type="ECO:0000256" key="1">
    <source>
        <dbReference type="SAM" id="MobiDB-lite"/>
    </source>
</evidence>
<feature type="compositionally biased region" description="Low complexity" evidence="1">
    <location>
        <begin position="216"/>
        <end position="229"/>
    </location>
</feature>
<reference evidence="4 5" key="1">
    <citation type="submission" date="2016-06" db="EMBL/GenBank/DDBJ databases">
        <authorList>
            <person name="Kjaerup R.B."/>
            <person name="Dalgaard T.S."/>
            <person name="Juul-Madsen H.R."/>
        </authorList>
    </citation>
    <scope>NUCLEOTIDE SEQUENCE [LARGE SCALE GENOMIC DNA]</scope>
    <source>
        <strain evidence="4 5">DSM 43913</strain>
    </source>
</reference>
<evidence type="ECO:0000256" key="2">
    <source>
        <dbReference type="SAM" id="Phobius"/>
    </source>
</evidence>
<dbReference type="AlphaFoldDB" id="A0A1C5GEF9"/>
<name>A0A1C5GEF9_MICEH</name>
<sequence>MTMRKAPALISARRAAVLLAATGIAVALPAAASADTPTPSPGAATINKAGTSFLTAAGISPGQPVRVGASVGDYLYWSFTAEAGDTHHVAATVSLPAAASRKGDSTWTVEVFDGLRRRQACVAGAQTPVASKSAATVELDCELRQVRSWAEPWSGDPLPGTYYVRLSGIELPEQELGLPIEVSLLVGVESDGDTEPEGGDLKEPLVPAVNPGKVLAGDPTASTPAPAAAGDEEDDGWFDWVRWPSLSSRWYWTIAGGILAAVAGVVGFALTRPRQRVG</sequence>
<keyword evidence="2" id="KW-0472">Membrane</keyword>
<organism evidence="4 5">
    <name type="scientific">Micromonospora echinofusca</name>
    <dbReference type="NCBI Taxonomy" id="47858"/>
    <lineage>
        <taxon>Bacteria</taxon>
        <taxon>Bacillati</taxon>
        <taxon>Actinomycetota</taxon>
        <taxon>Actinomycetes</taxon>
        <taxon>Micromonosporales</taxon>
        <taxon>Micromonosporaceae</taxon>
        <taxon>Micromonospora</taxon>
    </lineage>
</organism>
<feature type="chain" id="PRO_5008716652" description="Peptidase" evidence="3">
    <location>
        <begin position="35"/>
        <end position="278"/>
    </location>
</feature>
<keyword evidence="3" id="KW-0732">Signal</keyword>
<feature type="region of interest" description="Disordered" evidence="1">
    <location>
        <begin position="213"/>
        <end position="233"/>
    </location>
</feature>
<dbReference type="GeneID" id="95804223"/>
<dbReference type="Proteomes" id="UP000198251">
    <property type="component" value="Chromosome I"/>
</dbReference>
<proteinExistence type="predicted"/>
<evidence type="ECO:0000313" key="5">
    <source>
        <dbReference type="Proteomes" id="UP000198251"/>
    </source>
</evidence>
<accession>A0A1C5GEF9</accession>
<keyword evidence="5" id="KW-1185">Reference proteome</keyword>
<keyword evidence="2" id="KW-0812">Transmembrane</keyword>
<gene>
    <name evidence="4" type="ORF">GA0070610_4528</name>
</gene>
<keyword evidence="2" id="KW-1133">Transmembrane helix</keyword>
<feature type="signal peptide" evidence="3">
    <location>
        <begin position="1"/>
        <end position="34"/>
    </location>
</feature>
<dbReference type="EMBL" id="LT607733">
    <property type="protein sequence ID" value="SCG18189.1"/>
    <property type="molecule type" value="Genomic_DNA"/>
</dbReference>
<protein>
    <recommendedName>
        <fullName evidence="6">Peptidase</fullName>
    </recommendedName>
</protein>
<dbReference type="RefSeq" id="WP_231925770.1">
    <property type="nucleotide sequence ID" value="NZ_LT607733.1"/>
</dbReference>
<evidence type="ECO:0008006" key="6">
    <source>
        <dbReference type="Google" id="ProtNLM"/>
    </source>
</evidence>
<feature type="transmembrane region" description="Helical" evidence="2">
    <location>
        <begin position="250"/>
        <end position="270"/>
    </location>
</feature>
<evidence type="ECO:0000313" key="4">
    <source>
        <dbReference type="EMBL" id="SCG18189.1"/>
    </source>
</evidence>
<evidence type="ECO:0000256" key="3">
    <source>
        <dbReference type="SAM" id="SignalP"/>
    </source>
</evidence>